<feature type="compositionally biased region" description="Polar residues" evidence="1">
    <location>
        <begin position="9"/>
        <end position="26"/>
    </location>
</feature>
<accession>A0A8E2E8C4</accession>
<evidence type="ECO:0000256" key="1">
    <source>
        <dbReference type="SAM" id="MobiDB-lite"/>
    </source>
</evidence>
<reference evidence="2 3" key="1">
    <citation type="journal article" date="2016" name="Nat. Commun.">
        <title>Ectomycorrhizal ecology is imprinted in the genome of the dominant symbiotic fungus Cenococcum geophilum.</title>
        <authorList>
            <consortium name="DOE Joint Genome Institute"/>
            <person name="Peter M."/>
            <person name="Kohler A."/>
            <person name="Ohm R.A."/>
            <person name="Kuo A."/>
            <person name="Krutzmann J."/>
            <person name="Morin E."/>
            <person name="Arend M."/>
            <person name="Barry K.W."/>
            <person name="Binder M."/>
            <person name="Choi C."/>
            <person name="Clum A."/>
            <person name="Copeland A."/>
            <person name="Grisel N."/>
            <person name="Haridas S."/>
            <person name="Kipfer T."/>
            <person name="LaButti K."/>
            <person name="Lindquist E."/>
            <person name="Lipzen A."/>
            <person name="Maire R."/>
            <person name="Meier B."/>
            <person name="Mihaltcheva S."/>
            <person name="Molinier V."/>
            <person name="Murat C."/>
            <person name="Poggeler S."/>
            <person name="Quandt C.A."/>
            <person name="Sperisen C."/>
            <person name="Tritt A."/>
            <person name="Tisserant E."/>
            <person name="Crous P.W."/>
            <person name="Henrissat B."/>
            <person name="Nehls U."/>
            <person name="Egli S."/>
            <person name="Spatafora J.W."/>
            <person name="Grigoriev I.V."/>
            <person name="Martin F.M."/>
        </authorList>
    </citation>
    <scope>NUCLEOTIDE SEQUENCE [LARGE SCALE GENOMIC DNA]</scope>
    <source>
        <strain evidence="2 3">CBS 459.81</strain>
    </source>
</reference>
<feature type="region of interest" description="Disordered" evidence="1">
    <location>
        <begin position="1"/>
        <end position="26"/>
    </location>
</feature>
<sequence>MSHFRSAPSAPTSHLPSAALRSSSTNSAGLALKHSVAIHRRYQHQRLRNDVACEPRLRFPADTVLLASNGREWVR</sequence>
<dbReference type="EMBL" id="KV745016">
    <property type="protein sequence ID" value="OCK79237.1"/>
    <property type="molecule type" value="Genomic_DNA"/>
</dbReference>
<gene>
    <name evidence="2" type="ORF">K432DRAFT_74718</name>
</gene>
<evidence type="ECO:0000313" key="3">
    <source>
        <dbReference type="Proteomes" id="UP000250266"/>
    </source>
</evidence>
<proteinExistence type="predicted"/>
<dbReference type="AlphaFoldDB" id="A0A8E2E8C4"/>
<keyword evidence="3" id="KW-1185">Reference proteome</keyword>
<protein>
    <submittedName>
        <fullName evidence="2">Uncharacterized protein</fullName>
    </submittedName>
</protein>
<dbReference type="Proteomes" id="UP000250266">
    <property type="component" value="Unassembled WGS sequence"/>
</dbReference>
<name>A0A8E2E8C4_9PEZI</name>
<evidence type="ECO:0000313" key="2">
    <source>
        <dbReference type="EMBL" id="OCK79237.1"/>
    </source>
</evidence>
<organism evidence="2 3">
    <name type="scientific">Lepidopterella palustris CBS 459.81</name>
    <dbReference type="NCBI Taxonomy" id="1314670"/>
    <lineage>
        <taxon>Eukaryota</taxon>
        <taxon>Fungi</taxon>
        <taxon>Dikarya</taxon>
        <taxon>Ascomycota</taxon>
        <taxon>Pezizomycotina</taxon>
        <taxon>Dothideomycetes</taxon>
        <taxon>Pleosporomycetidae</taxon>
        <taxon>Mytilinidiales</taxon>
        <taxon>Argynnaceae</taxon>
        <taxon>Lepidopterella</taxon>
    </lineage>
</organism>